<dbReference type="EMBL" id="CP121194">
    <property type="protein sequence ID" value="XBH11613.1"/>
    <property type="molecule type" value="Genomic_DNA"/>
</dbReference>
<dbReference type="Gene3D" id="3.40.309.10">
    <property type="entry name" value="Aldehyde Dehydrogenase, Chain A, domain 2"/>
    <property type="match status" value="1"/>
</dbReference>
<dbReference type="FunFam" id="3.40.309.10:FF:000005">
    <property type="entry name" value="1-pyrroline-5-carboxylate dehydrogenase 1"/>
    <property type="match status" value="1"/>
</dbReference>
<feature type="domain" description="Aldehyde dehydrogenase" evidence="8">
    <location>
        <begin position="64"/>
        <end position="525"/>
    </location>
</feature>
<protein>
    <recommendedName>
        <fullName evidence="5">L-glutamate gamma-semialdehyde dehydrogenase</fullName>
        <ecNumber evidence="2">1.2.1.88</ecNumber>
    </recommendedName>
    <alternativeName>
        <fullName evidence="5">L-glutamate gamma-semialdehyde dehydrogenase</fullName>
    </alternativeName>
</protein>
<name>A0AAU7DCN1_9BACT</name>
<dbReference type="NCBIfam" id="NF002852">
    <property type="entry name" value="PRK03137.1"/>
    <property type="match status" value="1"/>
</dbReference>
<evidence type="ECO:0000313" key="10">
    <source>
        <dbReference type="EMBL" id="XBH15096.1"/>
    </source>
</evidence>
<dbReference type="InterPro" id="IPR016162">
    <property type="entry name" value="Ald_DH_N"/>
</dbReference>
<sequence length="546" mass="58794">MAIANPVLSPAARSTQAPFVNEAFVDFTLALNKRLMQSALDEVENQLGREYDLVIGGRRLRTESKIVSTNPARPKQVVGIHSKAGTEHVQQAIDAAQTAFVSWSRTSATDRAGLLFRAAGLIRERKFEFCAWLVYEVGKNWGEADADVGETIDFLEFYGREALRLAGATTPIQFPGERNQLRYLPLGVGAVISPWNFPFAIMAGMTAAAIVCGNTVILKPSEDAPTIAARFVSLLEEAGLPDGVVNLCPGSGAEFGSALVEHPQTRFIAFTGSKTVGLQIHERAARTQPGQHFIKRTILEMGGKDSIIVDNNCDLDAAVQGVLASAFGFNGQKCSACSRAIVDAEVYNTFCDRLQTKVAEIKTGDPVENVYTGPVISEKAYRKVLGYLDIAKTEGVVINGGQAIETPEGGYYIAPTVVKDVAPTARIAQEEIFGPVLSVIRSKNFDDALAIANNTEYGLTGAIYSNSRENLERGQNEFHVGNLYLNRKCTGAMVGAHPFGGFNMSGTDSKAGGPDYLLLFTQAQSIAEKITKTSSTAEEQSDQMGM</sequence>
<dbReference type="InterPro" id="IPR005932">
    <property type="entry name" value="RocA"/>
</dbReference>
<reference evidence="10" key="1">
    <citation type="submission" date="2023-03" db="EMBL/GenBank/DDBJ databases">
        <title>Edaphobacter sp.</title>
        <authorList>
            <person name="Huber K.J."/>
            <person name="Papendorf J."/>
            <person name="Pilke C."/>
            <person name="Bunk B."/>
            <person name="Sproeer C."/>
            <person name="Pester M."/>
        </authorList>
    </citation>
    <scope>NUCLEOTIDE SEQUENCE</scope>
    <source>
        <strain evidence="9">DSM 109919</strain>
        <strain evidence="10">DSM 109920</strain>
    </source>
</reference>
<dbReference type="GO" id="GO:0004657">
    <property type="term" value="F:proline dehydrogenase activity"/>
    <property type="evidence" value="ECO:0007669"/>
    <property type="project" value="UniProtKB-ARBA"/>
</dbReference>
<accession>A0AAU7DCN1</accession>
<comment type="similarity">
    <text evidence="7">Belongs to the aldehyde dehydrogenase family. RocA subfamily.</text>
</comment>
<keyword evidence="3 10" id="KW-0560">Oxidoreductase</keyword>
<dbReference type="SUPFAM" id="SSF53720">
    <property type="entry name" value="ALDH-like"/>
    <property type="match status" value="1"/>
</dbReference>
<dbReference type="InterPro" id="IPR015590">
    <property type="entry name" value="Aldehyde_DH_dom"/>
</dbReference>
<dbReference type="CDD" id="cd07124">
    <property type="entry name" value="ALDH_PutA-P5CDH-RocA"/>
    <property type="match status" value="1"/>
</dbReference>
<dbReference type="GO" id="GO:0009898">
    <property type="term" value="C:cytoplasmic side of plasma membrane"/>
    <property type="evidence" value="ECO:0007669"/>
    <property type="project" value="TreeGrafter"/>
</dbReference>
<organism evidence="10">
    <name type="scientific">Edaphobacter paludis</name>
    <dbReference type="NCBI Taxonomy" id="3035702"/>
    <lineage>
        <taxon>Bacteria</taxon>
        <taxon>Pseudomonadati</taxon>
        <taxon>Acidobacteriota</taxon>
        <taxon>Terriglobia</taxon>
        <taxon>Terriglobales</taxon>
        <taxon>Acidobacteriaceae</taxon>
        <taxon>Edaphobacter</taxon>
    </lineage>
</organism>
<dbReference type="InterPro" id="IPR016160">
    <property type="entry name" value="Ald_DH_CS_CYS"/>
</dbReference>
<dbReference type="PANTHER" id="PTHR42862:SF1">
    <property type="entry name" value="DELTA-1-PYRROLINE-5-CARBOXYLATE DEHYDROGENASE 2, ISOFORM A-RELATED"/>
    <property type="match status" value="1"/>
</dbReference>
<dbReference type="InterPro" id="IPR016163">
    <property type="entry name" value="Ald_DH_C"/>
</dbReference>
<dbReference type="EC" id="1.2.1.88" evidence="2"/>
<evidence type="ECO:0000256" key="2">
    <source>
        <dbReference type="ARBA" id="ARBA00012884"/>
    </source>
</evidence>
<gene>
    <name evidence="10" type="primary">pruA</name>
    <name evidence="9" type="ORF">P4G45_07775</name>
    <name evidence="10" type="ORF">P8936_08010</name>
</gene>
<proteinExistence type="inferred from homology"/>
<evidence type="ECO:0000256" key="7">
    <source>
        <dbReference type="ARBA" id="ARBA00061617"/>
    </source>
</evidence>
<dbReference type="Pfam" id="PF00171">
    <property type="entry name" value="Aldedh"/>
    <property type="match status" value="1"/>
</dbReference>
<accession>A0AAU7D2Z6</accession>
<dbReference type="Gene3D" id="3.40.605.10">
    <property type="entry name" value="Aldehyde Dehydrogenase, Chain A, domain 1"/>
    <property type="match status" value="1"/>
</dbReference>
<dbReference type="PROSITE" id="PS00070">
    <property type="entry name" value="ALDEHYDE_DEHYDR_CYS"/>
    <property type="match status" value="1"/>
</dbReference>
<evidence type="ECO:0000256" key="1">
    <source>
        <dbReference type="ARBA" id="ARBA00004786"/>
    </source>
</evidence>
<keyword evidence="4" id="KW-0520">NAD</keyword>
<evidence type="ECO:0000313" key="9">
    <source>
        <dbReference type="EMBL" id="XBH11613.1"/>
    </source>
</evidence>
<dbReference type="RefSeq" id="WP_348269104.1">
    <property type="nucleotide sequence ID" value="NZ_CP121194.1"/>
</dbReference>
<dbReference type="PANTHER" id="PTHR42862">
    <property type="entry name" value="DELTA-1-PYRROLINE-5-CARBOXYLATE DEHYDROGENASE 1, ISOFORM A-RELATED"/>
    <property type="match status" value="1"/>
</dbReference>
<comment type="catalytic activity">
    <reaction evidence="6">
        <text>L-glutamate 5-semialdehyde + NAD(+) + H2O = L-glutamate + NADH + 2 H(+)</text>
        <dbReference type="Rhea" id="RHEA:30235"/>
        <dbReference type="ChEBI" id="CHEBI:15377"/>
        <dbReference type="ChEBI" id="CHEBI:15378"/>
        <dbReference type="ChEBI" id="CHEBI:29985"/>
        <dbReference type="ChEBI" id="CHEBI:57540"/>
        <dbReference type="ChEBI" id="CHEBI:57945"/>
        <dbReference type="ChEBI" id="CHEBI:58066"/>
        <dbReference type="EC" id="1.2.1.88"/>
    </reaction>
</comment>
<dbReference type="KEGG" id="epl:P4G45_07775"/>
<dbReference type="FunFam" id="3.40.605.10:FF:000045">
    <property type="entry name" value="1-pyrroline-5-carboxylate dehydrogenase 1"/>
    <property type="match status" value="1"/>
</dbReference>
<dbReference type="GO" id="GO:0010133">
    <property type="term" value="P:L-proline catabolic process to L-glutamate"/>
    <property type="evidence" value="ECO:0007669"/>
    <property type="project" value="TreeGrafter"/>
</dbReference>
<dbReference type="InterPro" id="IPR050485">
    <property type="entry name" value="Proline_metab_enzyme"/>
</dbReference>
<evidence type="ECO:0000256" key="6">
    <source>
        <dbReference type="ARBA" id="ARBA00048142"/>
    </source>
</evidence>
<evidence type="ECO:0000256" key="5">
    <source>
        <dbReference type="ARBA" id="ARBA00032259"/>
    </source>
</evidence>
<dbReference type="GO" id="GO:0003842">
    <property type="term" value="F:L-glutamate gamma-semialdehyde dehydrogenase activity"/>
    <property type="evidence" value="ECO:0007669"/>
    <property type="project" value="UniProtKB-EC"/>
</dbReference>
<evidence type="ECO:0000259" key="8">
    <source>
        <dbReference type="Pfam" id="PF00171"/>
    </source>
</evidence>
<evidence type="ECO:0000256" key="3">
    <source>
        <dbReference type="ARBA" id="ARBA00023002"/>
    </source>
</evidence>
<dbReference type="InterPro" id="IPR016161">
    <property type="entry name" value="Ald_DH/histidinol_DH"/>
</dbReference>
<evidence type="ECO:0000256" key="4">
    <source>
        <dbReference type="ARBA" id="ARBA00023027"/>
    </source>
</evidence>
<dbReference type="NCBIfam" id="TIGR01237">
    <property type="entry name" value="D1pyr5carbox2"/>
    <property type="match status" value="1"/>
</dbReference>
<dbReference type="EMBL" id="CP121195">
    <property type="protein sequence ID" value="XBH15096.1"/>
    <property type="molecule type" value="Genomic_DNA"/>
</dbReference>
<dbReference type="AlphaFoldDB" id="A0AAU7DCN1"/>
<comment type="pathway">
    <text evidence="1">Amino-acid degradation; L-proline degradation into L-glutamate; L-glutamate from L-proline: step 2/2.</text>
</comment>